<organism evidence="2">
    <name type="scientific">Physcomitrium patens</name>
    <name type="common">Spreading-leaved earth moss</name>
    <name type="synonym">Physcomitrella patens</name>
    <dbReference type="NCBI Taxonomy" id="3218"/>
    <lineage>
        <taxon>Eukaryota</taxon>
        <taxon>Viridiplantae</taxon>
        <taxon>Streptophyta</taxon>
        <taxon>Embryophyta</taxon>
        <taxon>Bryophyta</taxon>
        <taxon>Bryophytina</taxon>
        <taxon>Bryopsida</taxon>
        <taxon>Funariidae</taxon>
        <taxon>Funariales</taxon>
        <taxon>Funariaceae</taxon>
        <taxon>Physcomitrium</taxon>
    </lineage>
</organism>
<feature type="chain" id="PRO_5036318941" description="Secreted protein" evidence="1">
    <location>
        <begin position="23"/>
        <end position="104"/>
    </location>
</feature>
<evidence type="ECO:0008006" key="5">
    <source>
        <dbReference type="Google" id="ProtNLM"/>
    </source>
</evidence>
<reference evidence="3" key="3">
    <citation type="submission" date="2020-12" db="UniProtKB">
        <authorList>
            <consortium name="EnsemblPlants"/>
        </authorList>
    </citation>
    <scope>IDENTIFICATION</scope>
</reference>
<sequence length="104" mass="11607">MVLNSFVLLKQTLTILVKLTLPAFFSPERLVRIKRLFVDGSKLRGDGSTESGLPPFRCVHACRTSRWLLGSIAVLHIADENAWLRYQGRNAVATPICLRVDSPS</sequence>
<reference evidence="2 4" key="1">
    <citation type="journal article" date="2008" name="Science">
        <title>The Physcomitrella genome reveals evolutionary insights into the conquest of land by plants.</title>
        <authorList>
            <person name="Rensing S."/>
            <person name="Lang D."/>
            <person name="Zimmer A."/>
            <person name="Terry A."/>
            <person name="Salamov A."/>
            <person name="Shapiro H."/>
            <person name="Nishiyama T."/>
            <person name="Perroud P.-F."/>
            <person name="Lindquist E."/>
            <person name="Kamisugi Y."/>
            <person name="Tanahashi T."/>
            <person name="Sakakibara K."/>
            <person name="Fujita T."/>
            <person name="Oishi K."/>
            <person name="Shin-I T."/>
            <person name="Kuroki Y."/>
            <person name="Toyoda A."/>
            <person name="Suzuki Y."/>
            <person name="Hashimoto A."/>
            <person name="Yamaguchi K."/>
            <person name="Sugano A."/>
            <person name="Kohara Y."/>
            <person name="Fujiyama A."/>
            <person name="Anterola A."/>
            <person name="Aoki S."/>
            <person name="Ashton N."/>
            <person name="Barbazuk W.B."/>
            <person name="Barker E."/>
            <person name="Bennetzen J."/>
            <person name="Bezanilla M."/>
            <person name="Blankenship R."/>
            <person name="Cho S.H."/>
            <person name="Dutcher S."/>
            <person name="Estelle M."/>
            <person name="Fawcett J.A."/>
            <person name="Gundlach H."/>
            <person name="Hanada K."/>
            <person name="Heyl A."/>
            <person name="Hicks K.A."/>
            <person name="Hugh J."/>
            <person name="Lohr M."/>
            <person name="Mayer K."/>
            <person name="Melkozernov A."/>
            <person name="Murata T."/>
            <person name="Nelson D."/>
            <person name="Pils B."/>
            <person name="Prigge M."/>
            <person name="Reiss B."/>
            <person name="Renner T."/>
            <person name="Rombauts S."/>
            <person name="Rushton P."/>
            <person name="Sanderfoot A."/>
            <person name="Schween G."/>
            <person name="Shiu S.-H."/>
            <person name="Stueber K."/>
            <person name="Theodoulou F.L."/>
            <person name="Tu H."/>
            <person name="Van de Peer Y."/>
            <person name="Verrier P.J."/>
            <person name="Waters E."/>
            <person name="Wood A."/>
            <person name="Yang L."/>
            <person name="Cove D."/>
            <person name="Cuming A."/>
            <person name="Hasebe M."/>
            <person name="Lucas S."/>
            <person name="Mishler D.B."/>
            <person name="Reski R."/>
            <person name="Grigoriev I."/>
            <person name="Quatrano R.S."/>
            <person name="Boore J.L."/>
        </authorList>
    </citation>
    <scope>NUCLEOTIDE SEQUENCE [LARGE SCALE GENOMIC DNA]</scope>
    <source>
        <strain evidence="3 4">cv. Gransden 2004</strain>
    </source>
</reference>
<feature type="signal peptide" evidence="1">
    <location>
        <begin position="1"/>
        <end position="22"/>
    </location>
</feature>
<dbReference type="EMBL" id="ABEU02000016">
    <property type="protein sequence ID" value="PNR37777.1"/>
    <property type="molecule type" value="Genomic_DNA"/>
</dbReference>
<keyword evidence="4" id="KW-1185">Reference proteome</keyword>
<evidence type="ECO:0000313" key="4">
    <source>
        <dbReference type="Proteomes" id="UP000006727"/>
    </source>
</evidence>
<dbReference type="EnsemblPlants" id="Pp3c16_12741V3.1">
    <property type="protein sequence ID" value="PAC:32985104.CDS.1"/>
    <property type="gene ID" value="Pp3c16_12741"/>
</dbReference>
<keyword evidence="1" id="KW-0732">Signal</keyword>
<name>A0A2K1J8E1_PHYPA</name>
<protein>
    <recommendedName>
        <fullName evidence="5">Secreted protein</fullName>
    </recommendedName>
</protein>
<reference evidence="2 4" key="2">
    <citation type="journal article" date="2018" name="Plant J.">
        <title>The Physcomitrella patens chromosome-scale assembly reveals moss genome structure and evolution.</title>
        <authorList>
            <person name="Lang D."/>
            <person name="Ullrich K.K."/>
            <person name="Murat F."/>
            <person name="Fuchs J."/>
            <person name="Jenkins J."/>
            <person name="Haas F.B."/>
            <person name="Piednoel M."/>
            <person name="Gundlach H."/>
            <person name="Van Bel M."/>
            <person name="Meyberg R."/>
            <person name="Vives C."/>
            <person name="Morata J."/>
            <person name="Symeonidi A."/>
            <person name="Hiss M."/>
            <person name="Muchero W."/>
            <person name="Kamisugi Y."/>
            <person name="Saleh O."/>
            <person name="Blanc G."/>
            <person name="Decker E.L."/>
            <person name="van Gessel N."/>
            <person name="Grimwood J."/>
            <person name="Hayes R.D."/>
            <person name="Graham S.W."/>
            <person name="Gunter L.E."/>
            <person name="McDaniel S.F."/>
            <person name="Hoernstein S.N.W."/>
            <person name="Larsson A."/>
            <person name="Li F.W."/>
            <person name="Perroud P.F."/>
            <person name="Phillips J."/>
            <person name="Ranjan P."/>
            <person name="Rokshar D.S."/>
            <person name="Rothfels C.J."/>
            <person name="Schneider L."/>
            <person name="Shu S."/>
            <person name="Stevenson D.W."/>
            <person name="Thummler F."/>
            <person name="Tillich M."/>
            <person name="Villarreal Aguilar J.C."/>
            <person name="Widiez T."/>
            <person name="Wong G.K."/>
            <person name="Wymore A."/>
            <person name="Zhang Y."/>
            <person name="Zimmer A.D."/>
            <person name="Quatrano R.S."/>
            <person name="Mayer K.F.X."/>
            <person name="Goodstein D."/>
            <person name="Casacuberta J.M."/>
            <person name="Vandepoele K."/>
            <person name="Reski R."/>
            <person name="Cuming A.C."/>
            <person name="Tuskan G.A."/>
            <person name="Maumus F."/>
            <person name="Salse J."/>
            <person name="Schmutz J."/>
            <person name="Rensing S.A."/>
        </authorList>
    </citation>
    <scope>NUCLEOTIDE SEQUENCE [LARGE SCALE GENOMIC DNA]</scope>
    <source>
        <strain evidence="3 4">cv. Gransden 2004</strain>
    </source>
</reference>
<dbReference type="Gramene" id="Pp3c16_12741V3.1">
    <property type="protein sequence ID" value="PAC:32985104.CDS.1"/>
    <property type="gene ID" value="Pp3c16_12741"/>
</dbReference>
<proteinExistence type="predicted"/>
<dbReference type="Proteomes" id="UP000006727">
    <property type="component" value="Chromosome 16"/>
</dbReference>
<evidence type="ECO:0000256" key="1">
    <source>
        <dbReference type="SAM" id="SignalP"/>
    </source>
</evidence>
<accession>A0A2K1J8E1</accession>
<gene>
    <name evidence="2" type="ORF">PHYPA_020886</name>
</gene>
<dbReference type="InParanoid" id="A0A2K1J8E1"/>
<evidence type="ECO:0000313" key="2">
    <source>
        <dbReference type="EMBL" id="PNR37777.1"/>
    </source>
</evidence>
<dbReference type="AlphaFoldDB" id="A0A2K1J8E1"/>
<evidence type="ECO:0000313" key="3">
    <source>
        <dbReference type="EnsemblPlants" id="PAC:32985104.CDS.1"/>
    </source>
</evidence>